<sequence>MKAVVKVSWHGKVPELKLATEEGFEHITLSEGRELDLEVVDKRRCTGFHSKPGNHAPCPEFREISSGDQCGECRGKDIYTDYRRGNSGKGLDAEYSVYLAQCGTKAKVGVTKGSRLTTRWREQGANYAAEIFSGLSADEALAKEKEISSNGVSERIRKESKTGGSKEKLSKLMEKLDLKGEVQEVSKPLKCSKVVRKGRFPSPIRNVQGQIVSNGSICLALSSGKCVIPAEQKGLDQFN</sequence>
<name>A0ABY8CDM5_9ARCH</name>
<organism evidence="1 2">
    <name type="scientific">Candidatus Nanohalococcus occultus</name>
    <dbReference type="NCBI Taxonomy" id="2978047"/>
    <lineage>
        <taxon>Archaea</taxon>
        <taxon>Candidatus Nanohalarchaeota</taxon>
        <taxon>Candidatus Nanohalarchaeota incertae sedis</taxon>
        <taxon>Candidatus Nanohalococcus</taxon>
    </lineage>
</organism>
<protein>
    <submittedName>
        <fullName evidence="1">GIY-YIG superfamily nuclease with N-terminal metal-binding region, DUF2797 family</fullName>
    </submittedName>
</protein>
<proteinExistence type="predicted"/>
<reference evidence="1 2" key="1">
    <citation type="submission" date="2022-09" db="EMBL/GenBank/DDBJ databases">
        <title>Xylan utilization by haloarchaea-nanohaloarchaea associations.</title>
        <authorList>
            <person name="Yakimov M."/>
        </authorList>
    </citation>
    <scope>NUCLEOTIDE SEQUENCE [LARGE SCALE GENOMIC DNA]</scope>
    <source>
        <strain evidence="1 2">SVXNc</strain>
    </source>
</reference>
<accession>A0ABY8CDM5</accession>
<dbReference type="InterPro" id="IPR021246">
    <property type="entry name" value="DUF2797"/>
</dbReference>
<gene>
    <name evidence="1" type="ORF">SVXNc_0275</name>
</gene>
<dbReference type="RefSeq" id="WP_347722174.1">
    <property type="nucleotide sequence ID" value="NZ_CP104395.1"/>
</dbReference>
<dbReference type="GeneID" id="90589710"/>
<dbReference type="EMBL" id="CP104395">
    <property type="protein sequence ID" value="WEL19303.1"/>
    <property type="molecule type" value="Genomic_DNA"/>
</dbReference>
<evidence type="ECO:0000313" key="1">
    <source>
        <dbReference type="EMBL" id="WEL19303.1"/>
    </source>
</evidence>
<dbReference type="Proteomes" id="UP001218034">
    <property type="component" value="Chromosome"/>
</dbReference>
<dbReference type="Pfam" id="PF10977">
    <property type="entry name" value="DUF2797"/>
    <property type="match status" value="1"/>
</dbReference>
<evidence type="ECO:0000313" key="2">
    <source>
        <dbReference type="Proteomes" id="UP001218034"/>
    </source>
</evidence>
<keyword evidence="2" id="KW-1185">Reference proteome</keyword>